<dbReference type="RefSeq" id="WP_136546239.1">
    <property type="nucleotide sequence ID" value="NZ_CP031093.1"/>
</dbReference>
<dbReference type="AlphaFoldDB" id="A0A4P7XG54"/>
<sequence length="331" mass="36750">MSPSPIPTGTLFREVWRAERQIRSERSRYHRVGHDGWPGQELVRFRTSQHLGFGGRDVVEASTQRRADGYLVTDLTVDCLGLTGARGALPSHYTELVLSQLKAKEPALRDFLDLFNHRLISLFYRSWEKTQPAVHQERNEEDLFTVILKALTNSESTWEIYYGAALARGVTSAATLRAVLSDLTGMPVSIRSLQGGWQRVAPEEQTRLPSRTRPNGTFARLGDAMLGSRVWLADKGAEITFRPRDAVQLRALLPGGRLSAAVAHITTRLLSTQTQVRYRITADASHVEGTRLGGTGRLGTDSFIAARSAIGRTIEVSFKPSQGRENTPCQQ</sequence>
<dbReference type="InterPro" id="IPR010732">
    <property type="entry name" value="T6SS_TssG-like"/>
</dbReference>
<dbReference type="Pfam" id="PF06996">
    <property type="entry name" value="T6SS_TssG"/>
    <property type="match status" value="1"/>
</dbReference>
<name>A0A4P7XG54_9ALTE</name>
<evidence type="ECO:0000313" key="2">
    <source>
        <dbReference type="Proteomes" id="UP000298049"/>
    </source>
</evidence>
<reference evidence="1 2" key="1">
    <citation type="submission" date="2018-07" db="EMBL/GenBank/DDBJ databases">
        <title>Marsedoiliclastica nanhaica gen. nov. sp. nov., a novel marine hydrocarbonoclastic bacterium isolated from an in-situ enriched hydrocarbon-degrading consortium in deep-sea sediment.</title>
        <authorList>
            <person name="Dong C."/>
            <person name="Ma T."/>
            <person name="Liu R."/>
            <person name="Shao Z."/>
        </authorList>
    </citation>
    <scope>NUCLEOTIDE SEQUENCE [LARGE SCALE GENOMIC DNA]</scope>
    <source>
        <strain evidence="2">soil36-7</strain>
    </source>
</reference>
<accession>A0A4P7XG54</accession>
<keyword evidence="2" id="KW-1185">Reference proteome</keyword>
<dbReference type="Proteomes" id="UP000298049">
    <property type="component" value="Chromosome"/>
</dbReference>
<dbReference type="PANTHER" id="PTHR35564:SF4">
    <property type="entry name" value="CYTOPLASMIC PROTEIN"/>
    <property type="match status" value="1"/>
</dbReference>
<evidence type="ECO:0000313" key="1">
    <source>
        <dbReference type="EMBL" id="QCF24737.1"/>
    </source>
</evidence>
<gene>
    <name evidence="1" type="primary">tssG</name>
    <name evidence="1" type="ORF">soil367_01510</name>
</gene>
<dbReference type="OrthoDB" id="1523296at2"/>
<dbReference type="PANTHER" id="PTHR35564">
    <property type="match status" value="1"/>
</dbReference>
<organism evidence="1 2">
    <name type="scientific">Hydrocarboniclastica marina</name>
    <dbReference type="NCBI Taxonomy" id="2259620"/>
    <lineage>
        <taxon>Bacteria</taxon>
        <taxon>Pseudomonadati</taxon>
        <taxon>Pseudomonadota</taxon>
        <taxon>Gammaproteobacteria</taxon>
        <taxon>Alteromonadales</taxon>
        <taxon>Alteromonadaceae</taxon>
        <taxon>Hydrocarboniclastica</taxon>
    </lineage>
</organism>
<dbReference type="NCBIfam" id="TIGR03347">
    <property type="entry name" value="VI_chp_1"/>
    <property type="match status" value="1"/>
</dbReference>
<dbReference type="KEGG" id="hmi:soil367_01510"/>
<proteinExistence type="predicted"/>
<protein>
    <submittedName>
        <fullName evidence="1">Type VI secretion system baseplate subunit TssG</fullName>
    </submittedName>
</protein>
<dbReference type="EMBL" id="CP031093">
    <property type="protein sequence ID" value="QCF24737.1"/>
    <property type="molecule type" value="Genomic_DNA"/>
</dbReference>